<dbReference type="EMBL" id="CM008976">
    <property type="protein sequence ID" value="PNW72699.1"/>
    <property type="molecule type" value="Genomic_DNA"/>
</dbReference>
<feature type="region of interest" description="Disordered" evidence="1">
    <location>
        <begin position="55"/>
        <end position="86"/>
    </location>
</feature>
<evidence type="ECO:0000259" key="2">
    <source>
        <dbReference type="SMART" id="SM00952"/>
    </source>
</evidence>
<feature type="compositionally biased region" description="Low complexity" evidence="1">
    <location>
        <begin position="18"/>
        <end position="32"/>
    </location>
</feature>
<accession>A0A2K3CWP8</accession>
<dbReference type="InterPro" id="IPR050870">
    <property type="entry name" value="FAST_kinase"/>
</dbReference>
<dbReference type="OrthoDB" id="548992at2759"/>
<dbReference type="KEGG" id="cre:CHLRE_15g639700v5"/>
<dbReference type="Proteomes" id="UP000006906">
    <property type="component" value="Chromosome 15"/>
</dbReference>
<gene>
    <name evidence="3" type="ORF">CHLRE_15g639700v5</name>
</gene>
<dbReference type="ExpressionAtlas" id="A0A2K3CWP8">
    <property type="expression patterns" value="baseline"/>
</dbReference>
<dbReference type="PaxDb" id="3055-EDO97771"/>
<dbReference type="GO" id="GO:0005759">
    <property type="term" value="C:mitochondrial matrix"/>
    <property type="evidence" value="ECO:0000318"/>
    <property type="project" value="GO_Central"/>
</dbReference>
<sequence>MHRTAADTGPSSPRAAAATSVPALNSSSSSPLRVSTAVVLCGSSSSRLGRPIVQAAAGRGSGGGRAGDGSRASGRSRGSGRDPADDMTVCRTLEDLQAIISQRLSVWEGRKDFITMCAAFNLCGKLESRAGASQTAVARSSIIGMLAPAYLPLVPRIRKAVDCSIVLWALGKAGISGGSAMEAQLIAALLERLLDSEVLGTAKPQSLTNVMYALGKIKQDQEQRGSGWDPTSSPHLQTLAAAVASRLGVAVGHGFTAQDVSNILWACAKLGYPEPELLLPLAEAAAALSLSMETQHLSNTLWAFAALGCMGPEYRSAVEALCGEALRQLRAPKDAEAFKPQHLSNILLALEGLQLGGEQAELVVAVAAEDVRRGFAGYVAQDLSNSAWALAKIGFGVGPEAPAEQRQWASAAVVAAMRPGVMARATPQAWANLLYALALMRHQPPPELLDAGAAAAAMRASSAGGQNCANTLWALAVLQLRHAGLEAAVCGRLGELLQRDRQAVNNQNISNSLWAMAVIGGTYSPDMQQLSIQLAREAVSRWEGFTTENLNQLWQAQQELGGEVAAALGSSPGLQAAMAAAVTAERENAKPTSDIQKQVVAALRRLEQHQGREAAGGLAVVSVQTGVVAQGALAPVDAVVRLSDGQQAAVELLGPARFLSNLKRDPTAVDGGTAMRIRQLRRAFGEGGGVLVLPYWEWAGLKSPEEQEAYLLRRLQQPAVAVETVAVGAVGGAAAVITAAPQQPATTTTTSKGGGGSGGNPQQQLLVRPARRPEGGGGGGGSGRGGR</sequence>
<name>A0A2K3CWP8_CHLRE</name>
<protein>
    <recommendedName>
        <fullName evidence="2">RAP domain-containing protein</fullName>
    </recommendedName>
</protein>
<dbReference type="GO" id="GO:1901259">
    <property type="term" value="P:chloroplast rRNA processing"/>
    <property type="evidence" value="ECO:0000318"/>
    <property type="project" value="GO_Central"/>
</dbReference>
<dbReference type="SMART" id="SM00952">
    <property type="entry name" value="RAP"/>
    <property type="match status" value="1"/>
</dbReference>
<feature type="region of interest" description="Disordered" evidence="1">
    <location>
        <begin position="741"/>
        <end position="787"/>
    </location>
</feature>
<keyword evidence="4" id="KW-1185">Reference proteome</keyword>
<feature type="domain" description="RAP" evidence="2">
    <location>
        <begin position="650"/>
        <end position="714"/>
    </location>
</feature>
<dbReference type="GeneID" id="66056433"/>
<dbReference type="GO" id="GO:0035770">
    <property type="term" value="C:ribonucleoprotein granule"/>
    <property type="evidence" value="ECO:0000318"/>
    <property type="project" value="GO_Central"/>
</dbReference>
<dbReference type="PANTHER" id="PTHR21228">
    <property type="entry name" value="FAST LEU-RICH DOMAIN-CONTAINING"/>
    <property type="match status" value="1"/>
</dbReference>
<dbReference type="GO" id="GO:0009507">
    <property type="term" value="C:chloroplast"/>
    <property type="evidence" value="ECO:0007669"/>
    <property type="project" value="GOC"/>
</dbReference>
<dbReference type="RefSeq" id="XP_042916464.1">
    <property type="nucleotide sequence ID" value="XM_043070625.1"/>
</dbReference>
<organism evidence="3 4">
    <name type="scientific">Chlamydomonas reinhardtii</name>
    <name type="common">Chlamydomonas smithii</name>
    <dbReference type="NCBI Taxonomy" id="3055"/>
    <lineage>
        <taxon>Eukaryota</taxon>
        <taxon>Viridiplantae</taxon>
        <taxon>Chlorophyta</taxon>
        <taxon>core chlorophytes</taxon>
        <taxon>Chlorophyceae</taxon>
        <taxon>CS clade</taxon>
        <taxon>Chlamydomonadales</taxon>
        <taxon>Chlamydomonadaceae</taxon>
        <taxon>Chlamydomonas</taxon>
    </lineage>
</organism>
<dbReference type="InParanoid" id="A0A2K3CWP8"/>
<dbReference type="InterPro" id="IPR013584">
    <property type="entry name" value="RAP"/>
</dbReference>
<feature type="compositionally biased region" description="Gly residues" evidence="1">
    <location>
        <begin position="775"/>
        <end position="787"/>
    </location>
</feature>
<dbReference type="Gramene" id="PNW72699">
    <property type="protein sequence ID" value="PNW72699"/>
    <property type="gene ID" value="CHLRE_15g639700v5"/>
</dbReference>
<evidence type="ECO:0000313" key="3">
    <source>
        <dbReference type="EMBL" id="PNW72699.1"/>
    </source>
</evidence>
<dbReference type="PANTHER" id="PTHR21228:SF40">
    <property type="entry name" value="LD45607P"/>
    <property type="match status" value="1"/>
</dbReference>
<dbReference type="AlphaFoldDB" id="A0A2K3CWP8"/>
<evidence type="ECO:0000313" key="4">
    <source>
        <dbReference type="Proteomes" id="UP000006906"/>
    </source>
</evidence>
<feature type="compositionally biased region" description="Low complexity" evidence="1">
    <location>
        <begin position="741"/>
        <end position="751"/>
    </location>
</feature>
<feature type="region of interest" description="Disordered" evidence="1">
    <location>
        <begin position="1"/>
        <end position="32"/>
    </location>
</feature>
<dbReference type="GO" id="GO:0000963">
    <property type="term" value="P:mitochondrial RNA processing"/>
    <property type="evidence" value="ECO:0000318"/>
    <property type="project" value="GO_Central"/>
</dbReference>
<evidence type="ECO:0000256" key="1">
    <source>
        <dbReference type="SAM" id="MobiDB-lite"/>
    </source>
</evidence>
<proteinExistence type="predicted"/>
<dbReference type="GO" id="GO:0003723">
    <property type="term" value="F:RNA binding"/>
    <property type="evidence" value="ECO:0000318"/>
    <property type="project" value="GO_Central"/>
</dbReference>
<reference evidence="3 4" key="1">
    <citation type="journal article" date="2007" name="Science">
        <title>The Chlamydomonas genome reveals the evolution of key animal and plant functions.</title>
        <authorList>
            <person name="Merchant S.S."/>
            <person name="Prochnik S.E."/>
            <person name="Vallon O."/>
            <person name="Harris E.H."/>
            <person name="Karpowicz S.J."/>
            <person name="Witman G.B."/>
            <person name="Terry A."/>
            <person name="Salamov A."/>
            <person name="Fritz-Laylin L.K."/>
            <person name="Marechal-Drouard L."/>
            <person name="Marshall W.F."/>
            <person name="Qu L.H."/>
            <person name="Nelson D.R."/>
            <person name="Sanderfoot A.A."/>
            <person name="Spalding M.H."/>
            <person name="Kapitonov V.V."/>
            <person name="Ren Q."/>
            <person name="Ferris P."/>
            <person name="Lindquist E."/>
            <person name="Shapiro H."/>
            <person name="Lucas S.M."/>
            <person name="Grimwood J."/>
            <person name="Schmutz J."/>
            <person name="Cardol P."/>
            <person name="Cerutti H."/>
            <person name="Chanfreau G."/>
            <person name="Chen C.L."/>
            <person name="Cognat V."/>
            <person name="Croft M.T."/>
            <person name="Dent R."/>
            <person name="Dutcher S."/>
            <person name="Fernandez E."/>
            <person name="Fukuzawa H."/>
            <person name="Gonzalez-Ballester D."/>
            <person name="Gonzalez-Halphen D."/>
            <person name="Hallmann A."/>
            <person name="Hanikenne M."/>
            <person name="Hippler M."/>
            <person name="Inwood W."/>
            <person name="Jabbari K."/>
            <person name="Kalanon M."/>
            <person name="Kuras R."/>
            <person name="Lefebvre P.A."/>
            <person name="Lemaire S.D."/>
            <person name="Lobanov A.V."/>
            <person name="Lohr M."/>
            <person name="Manuell A."/>
            <person name="Meier I."/>
            <person name="Mets L."/>
            <person name="Mittag M."/>
            <person name="Mittelmeier T."/>
            <person name="Moroney J.V."/>
            <person name="Moseley J."/>
            <person name="Napoli C."/>
            <person name="Nedelcu A.M."/>
            <person name="Niyogi K."/>
            <person name="Novoselov S.V."/>
            <person name="Paulsen I.T."/>
            <person name="Pazour G."/>
            <person name="Purton S."/>
            <person name="Ral J.P."/>
            <person name="Riano-Pachon D.M."/>
            <person name="Riekhof W."/>
            <person name="Rymarquis L."/>
            <person name="Schroda M."/>
            <person name="Stern D."/>
            <person name="Umen J."/>
            <person name="Willows R."/>
            <person name="Wilson N."/>
            <person name="Zimmer S.L."/>
            <person name="Allmer J."/>
            <person name="Balk J."/>
            <person name="Bisova K."/>
            <person name="Chen C.J."/>
            <person name="Elias M."/>
            <person name="Gendler K."/>
            <person name="Hauser C."/>
            <person name="Lamb M.R."/>
            <person name="Ledford H."/>
            <person name="Long J.C."/>
            <person name="Minagawa J."/>
            <person name="Page M.D."/>
            <person name="Pan J."/>
            <person name="Pootakham W."/>
            <person name="Roje S."/>
            <person name="Rose A."/>
            <person name="Stahlberg E."/>
            <person name="Terauchi A.M."/>
            <person name="Yang P."/>
            <person name="Ball S."/>
            <person name="Bowler C."/>
            <person name="Dieckmann C.L."/>
            <person name="Gladyshev V.N."/>
            <person name="Green P."/>
            <person name="Jorgensen R."/>
            <person name="Mayfield S."/>
            <person name="Mueller-Roeber B."/>
            <person name="Rajamani S."/>
            <person name="Sayre R.T."/>
            <person name="Brokstein P."/>
            <person name="Dubchak I."/>
            <person name="Goodstein D."/>
            <person name="Hornick L."/>
            <person name="Huang Y.W."/>
            <person name="Jhaveri J."/>
            <person name="Luo Y."/>
            <person name="Martinez D."/>
            <person name="Ngau W.C."/>
            <person name="Otillar B."/>
            <person name="Poliakov A."/>
            <person name="Porter A."/>
            <person name="Szajkowski L."/>
            <person name="Werner G."/>
            <person name="Zhou K."/>
            <person name="Grigoriev I.V."/>
            <person name="Rokhsar D.S."/>
            <person name="Grossman A.R."/>
        </authorList>
    </citation>
    <scope>NUCLEOTIDE SEQUENCE [LARGE SCALE GENOMIC DNA]</scope>
    <source>
        <strain evidence="4">CC-503</strain>
    </source>
</reference>
<dbReference type="GO" id="GO:0044528">
    <property type="term" value="P:regulation of mitochondrial mRNA stability"/>
    <property type="evidence" value="ECO:0000318"/>
    <property type="project" value="GO_Central"/>
</dbReference>